<gene>
    <name evidence="2" type="ORF">BXY57_2321</name>
</gene>
<sequence length="212" mass="24458">MPKPTEETDAVRQEWMWLTRGRIQPPGHPDFDVPDDYFTFFLQQLKDRLMEKKDPGGVAQDASWNETDLAEKEMPRRLPFVVPENYFETFPGQLMQKLRAQHPLPAKRKWLSGRIIRAALAACLVGIGVAGWWMYQRHQSLQARLERIPTEAIAQYLEQHTDLFNSDLILRQLDNSEISLSLPSPTSYGGITPDDIREYLDLDSVPDASFMQ</sequence>
<reference evidence="2 3" key="1">
    <citation type="submission" date="2017-11" db="EMBL/GenBank/DDBJ databases">
        <title>Genomic Encyclopedia of Archaeal and Bacterial Type Strains, Phase II (KMG-II): From Individual Species to Whole Genera.</title>
        <authorList>
            <person name="Goeker M."/>
        </authorList>
    </citation>
    <scope>NUCLEOTIDE SEQUENCE [LARGE SCALE GENOMIC DNA]</scope>
    <source>
        <strain evidence="2 3">DSM 27268</strain>
    </source>
</reference>
<dbReference type="EMBL" id="PGFG01000001">
    <property type="protein sequence ID" value="PJJ76689.1"/>
    <property type="molecule type" value="Genomic_DNA"/>
</dbReference>
<evidence type="ECO:0000313" key="2">
    <source>
        <dbReference type="EMBL" id="PJJ76689.1"/>
    </source>
</evidence>
<keyword evidence="1" id="KW-1133">Transmembrane helix</keyword>
<accession>A0A2M9CXS1</accession>
<dbReference type="RefSeq" id="WP_100315133.1">
    <property type="nucleotide sequence ID" value="NZ_PGFG01000001.1"/>
</dbReference>
<dbReference type="AlphaFoldDB" id="A0A2M9CXS1"/>
<organism evidence="2 3">
    <name type="scientific">Thermoflavifilum aggregans</name>
    <dbReference type="NCBI Taxonomy" id="454188"/>
    <lineage>
        <taxon>Bacteria</taxon>
        <taxon>Pseudomonadati</taxon>
        <taxon>Bacteroidota</taxon>
        <taxon>Chitinophagia</taxon>
        <taxon>Chitinophagales</taxon>
        <taxon>Chitinophagaceae</taxon>
        <taxon>Thermoflavifilum</taxon>
    </lineage>
</organism>
<comment type="caution">
    <text evidence="2">The sequence shown here is derived from an EMBL/GenBank/DDBJ whole genome shotgun (WGS) entry which is preliminary data.</text>
</comment>
<protein>
    <submittedName>
        <fullName evidence="2">Uncharacterized protein</fullName>
    </submittedName>
</protein>
<dbReference type="OrthoDB" id="677448at2"/>
<name>A0A2M9CXS1_9BACT</name>
<feature type="transmembrane region" description="Helical" evidence="1">
    <location>
        <begin position="115"/>
        <end position="135"/>
    </location>
</feature>
<keyword evidence="3" id="KW-1185">Reference proteome</keyword>
<evidence type="ECO:0000313" key="3">
    <source>
        <dbReference type="Proteomes" id="UP000230000"/>
    </source>
</evidence>
<keyword evidence="1" id="KW-0472">Membrane</keyword>
<proteinExistence type="predicted"/>
<dbReference type="Proteomes" id="UP000230000">
    <property type="component" value="Unassembled WGS sequence"/>
</dbReference>
<evidence type="ECO:0000256" key="1">
    <source>
        <dbReference type="SAM" id="Phobius"/>
    </source>
</evidence>
<keyword evidence="1" id="KW-0812">Transmembrane</keyword>